<evidence type="ECO:0000259" key="6">
    <source>
        <dbReference type="PROSITE" id="PS51160"/>
    </source>
</evidence>
<comment type="catalytic activity">
    <reaction evidence="3 4">
        <text>an acyl phosphate + H2O = a carboxylate + phosphate + H(+)</text>
        <dbReference type="Rhea" id="RHEA:14965"/>
        <dbReference type="ChEBI" id="CHEBI:15377"/>
        <dbReference type="ChEBI" id="CHEBI:15378"/>
        <dbReference type="ChEBI" id="CHEBI:29067"/>
        <dbReference type="ChEBI" id="CHEBI:43474"/>
        <dbReference type="ChEBI" id="CHEBI:59918"/>
        <dbReference type="EC" id="3.6.1.7"/>
    </reaction>
</comment>
<evidence type="ECO:0000313" key="8">
    <source>
        <dbReference type="Proteomes" id="UP000648984"/>
    </source>
</evidence>
<dbReference type="EMBL" id="WTVQ01000041">
    <property type="protein sequence ID" value="NMG76820.1"/>
    <property type="molecule type" value="Genomic_DNA"/>
</dbReference>
<evidence type="ECO:0000256" key="4">
    <source>
        <dbReference type="PROSITE-ProRule" id="PRU00520"/>
    </source>
</evidence>
<comment type="similarity">
    <text evidence="1 5">Belongs to the acylphosphatase family.</text>
</comment>
<evidence type="ECO:0000313" key="7">
    <source>
        <dbReference type="EMBL" id="NMG76820.1"/>
    </source>
</evidence>
<dbReference type="InterPro" id="IPR001792">
    <property type="entry name" value="Acylphosphatase-like_dom"/>
</dbReference>
<accession>A0ABX1QH25</accession>
<feature type="active site" evidence="4">
    <location>
        <position position="41"/>
    </location>
</feature>
<dbReference type="InterPro" id="IPR017968">
    <property type="entry name" value="Acylphosphatase_CS"/>
</dbReference>
<gene>
    <name evidence="7" type="ORF">GPA25_18870</name>
</gene>
<dbReference type="PROSITE" id="PS00151">
    <property type="entry name" value="ACYLPHOSPHATASE_2"/>
    <property type="match status" value="1"/>
</dbReference>
<feature type="domain" description="Acylphosphatase-like" evidence="6">
    <location>
        <begin position="8"/>
        <end position="96"/>
    </location>
</feature>
<proteinExistence type="inferred from homology"/>
<dbReference type="Gene3D" id="3.30.70.100">
    <property type="match status" value="1"/>
</dbReference>
<keyword evidence="4" id="KW-0378">Hydrolase</keyword>
<evidence type="ECO:0000256" key="2">
    <source>
        <dbReference type="ARBA" id="ARBA00012150"/>
    </source>
</evidence>
<dbReference type="PROSITE" id="PS51160">
    <property type="entry name" value="ACYLPHOSPHATASE_3"/>
    <property type="match status" value="1"/>
</dbReference>
<dbReference type="SUPFAM" id="SSF54975">
    <property type="entry name" value="Acylphosphatase/BLUF domain-like"/>
    <property type="match status" value="1"/>
</dbReference>
<name>A0ABX1QH25_9RHOO</name>
<evidence type="ECO:0000256" key="5">
    <source>
        <dbReference type="RuleBase" id="RU004168"/>
    </source>
</evidence>
<feature type="active site" evidence="4">
    <location>
        <position position="23"/>
    </location>
</feature>
<dbReference type="PANTHER" id="PTHR47268:SF4">
    <property type="entry name" value="ACYLPHOSPHATASE"/>
    <property type="match status" value="1"/>
</dbReference>
<sequence length="96" mass="10551">MYRRMIIARRLMIRGRVQGVGYRASAQFEAERLGLSGWVRNRGDGSVEALIAGPETAVEQFVAWAHRGPTHAQVAAIEITVTDVPESPTFTVQATL</sequence>
<dbReference type="PRINTS" id="PR00112">
    <property type="entry name" value="ACYLPHPHTASE"/>
</dbReference>
<dbReference type="InterPro" id="IPR020456">
    <property type="entry name" value="Acylphosphatase"/>
</dbReference>
<dbReference type="PANTHER" id="PTHR47268">
    <property type="entry name" value="ACYLPHOSPHATASE"/>
    <property type="match status" value="1"/>
</dbReference>
<dbReference type="EC" id="3.6.1.7" evidence="2 4"/>
<evidence type="ECO:0000256" key="3">
    <source>
        <dbReference type="ARBA" id="ARBA00047645"/>
    </source>
</evidence>
<dbReference type="Pfam" id="PF00708">
    <property type="entry name" value="Acylphosphatase"/>
    <property type="match status" value="1"/>
</dbReference>
<dbReference type="InterPro" id="IPR036046">
    <property type="entry name" value="Acylphosphatase-like_dom_sf"/>
</dbReference>
<organism evidence="7 8">
    <name type="scientific">Aromatoleum diolicum</name>
    <dbReference type="NCBI Taxonomy" id="75796"/>
    <lineage>
        <taxon>Bacteria</taxon>
        <taxon>Pseudomonadati</taxon>
        <taxon>Pseudomonadota</taxon>
        <taxon>Betaproteobacteria</taxon>
        <taxon>Rhodocyclales</taxon>
        <taxon>Rhodocyclaceae</taxon>
        <taxon>Aromatoleum</taxon>
    </lineage>
</organism>
<keyword evidence="8" id="KW-1185">Reference proteome</keyword>
<dbReference type="Proteomes" id="UP000648984">
    <property type="component" value="Unassembled WGS sequence"/>
</dbReference>
<protein>
    <recommendedName>
        <fullName evidence="2 4">acylphosphatase</fullName>
        <ecNumber evidence="2 4">3.6.1.7</ecNumber>
    </recommendedName>
</protein>
<evidence type="ECO:0000256" key="1">
    <source>
        <dbReference type="ARBA" id="ARBA00005614"/>
    </source>
</evidence>
<comment type="caution">
    <text evidence="7">The sequence shown here is derived from an EMBL/GenBank/DDBJ whole genome shotgun (WGS) entry which is preliminary data.</text>
</comment>
<reference evidence="7 8" key="1">
    <citation type="submission" date="2019-12" db="EMBL/GenBank/DDBJ databases">
        <title>Comparative genomics gives insights into the taxonomy of the Azoarcus-Aromatoleum group and reveals separate origins of nif in the plant-associated Azoarcus and non-plant-associated Aromatoleum sub-groups.</title>
        <authorList>
            <person name="Lafos M."/>
            <person name="Maluk M."/>
            <person name="Batista M."/>
            <person name="Junghare M."/>
            <person name="Carmona M."/>
            <person name="Faoro H."/>
            <person name="Cruz L.M."/>
            <person name="Battistoni F."/>
            <person name="De Souza E."/>
            <person name="Pedrosa F."/>
            <person name="Chen W.-M."/>
            <person name="Poole P.S."/>
            <person name="Dixon R.A."/>
            <person name="James E.K."/>
        </authorList>
    </citation>
    <scope>NUCLEOTIDE SEQUENCE [LARGE SCALE GENOMIC DNA]</scope>
    <source>
        <strain evidence="7 8">22Lin</strain>
    </source>
</reference>